<dbReference type="InterPro" id="IPR044876">
    <property type="entry name" value="HRDC_dom_sf"/>
</dbReference>
<dbReference type="Pfam" id="PF01612">
    <property type="entry name" value="DNA_pol_A_exo1"/>
    <property type="match status" value="1"/>
</dbReference>
<proteinExistence type="predicted"/>
<gene>
    <name evidence="3" type="primary">rnd</name>
    <name evidence="3" type="ORF">Csp1_12800</name>
</gene>
<dbReference type="OrthoDB" id="144122at2"/>
<dbReference type="RefSeq" id="WP_110481362.1">
    <property type="nucleotide sequence ID" value="NZ_CP024988.1"/>
</dbReference>
<sequence>MHTPDGPRFLASPREGLPPLADSPSAVSEAADALASGTGPVAVDTERASGFRFDDRAWLVQLRRTGAGTHLVDPAAVPDTDRLLAPVMNSTPWVLHAAHTDLPALTSLGWHAPELHDTQIAGRLLGYGQIGLAGMLEELLGVTVAKDKGREDWSRRPLTDDLLTYAALDVELLTELLDTAVAQLRRRSIEEGTDRILWYRQECEHVRTEWSHPVTVPDWTRLRGIGAVRDPRGRELARRLTEIRNRIARDLDTPPEKVLASSLIVELARSPQDAEDVLLSRGTGGGRVRPPRSARGGHGRRPPRPMPRMSPDLRSMLLHGVRDALSADPGELPPRPEQVRGVPDHRTWSRDHPVAARLLSGFRDAVDTLSGHLDLDPSELLVSRSVRSLAWKVSASLSPGPAGPQDDPVGWAEELVGGLLVGEDARPWQIDLLVPVFVPVVDTVMVDTETAGD</sequence>
<dbReference type="InterPro" id="IPR012337">
    <property type="entry name" value="RNaseH-like_sf"/>
</dbReference>
<organism evidence="3 4">
    <name type="scientific">Corynebacterium provencense</name>
    <dbReference type="NCBI Taxonomy" id="1737425"/>
    <lineage>
        <taxon>Bacteria</taxon>
        <taxon>Bacillati</taxon>
        <taxon>Actinomycetota</taxon>
        <taxon>Actinomycetes</taxon>
        <taxon>Mycobacteriales</taxon>
        <taxon>Corynebacteriaceae</taxon>
        <taxon>Corynebacterium</taxon>
    </lineage>
</organism>
<keyword evidence="4" id="KW-1185">Reference proteome</keyword>
<reference evidence="4" key="1">
    <citation type="submission" date="2017-11" db="EMBL/GenBank/DDBJ databases">
        <title>Otitis media/interna in a cat caused by the recently described species Corynebacterium provencense.</title>
        <authorList>
            <person name="Kittl S."/>
            <person name="Brodard I."/>
            <person name="Rychener L."/>
            <person name="Jores J."/>
            <person name="Roosje P."/>
            <person name="Gobeli Brawand S."/>
        </authorList>
    </citation>
    <scope>NUCLEOTIDE SEQUENCE [LARGE SCALE GENOMIC DNA]</scope>
    <source>
        <strain evidence="4">17KM38</strain>
    </source>
</reference>
<feature type="compositionally biased region" description="Basic residues" evidence="1">
    <location>
        <begin position="289"/>
        <end position="303"/>
    </location>
</feature>
<dbReference type="GO" id="GO:0003676">
    <property type="term" value="F:nucleic acid binding"/>
    <property type="evidence" value="ECO:0007669"/>
    <property type="project" value="InterPro"/>
</dbReference>
<feature type="region of interest" description="Disordered" evidence="1">
    <location>
        <begin position="278"/>
        <end position="312"/>
    </location>
</feature>
<name>A0A2Z3YSD1_9CORY</name>
<dbReference type="GO" id="GO:0033890">
    <property type="term" value="F:ribonuclease D activity"/>
    <property type="evidence" value="ECO:0007669"/>
    <property type="project" value="UniProtKB-EC"/>
</dbReference>
<dbReference type="PANTHER" id="PTHR47649:SF1">
    <property type="entry name" value="RIBONUCLEASE D"/>
    <property type="match status" value="1"/>
</dbReference>
<evidence type="ECO:0000313" key="3">
    <source>
        <dbReference type="EMBL" id="AWT26080.1"/>
    </source>
</evidence>
<dbReference type="GO" id="GO:0006139">
    <property type="term" value="P:nucleobase-containing compound metabolic process"/>
    <property type="evidence" value="ECO:0007669"/>
    <property type="project" value="InterPro"/>
</dbReference>
<dbReference type="AlphaFoldDB" id="A0A2Z3YSD1"/>
<dbReference type="Proteomes" id="UP000247696">
    <property type="component" value="Chromosome"/>
</dbReference>
<dbReference type="SUPFAM" id="SSF47819">
    <property type="entry name" value="HRDC-like"/>
    <property type="match status" value="1"/>
</dbReference>
<dbReference type="Gene3D" id="3.30.420.10">
    <property type="entry name" value="Ribonuclease H-like superfamily/Ribonuclease H"/>
    <property type="match status" value="1"/>
</dbReference>
<dbReference type="PANTHER" id="PTHR47649">
    <property type="entry name" value="RIBONUCLEASE D"/>
    <property type="match status" value="1"/>
</dbReference>
<dbReference type="Pfam" id="PF18305">
    <property type="entry name" value="DNA_pol_A_exoN"/>
    <property type="match status" value="1"/>
</dbReference>
<feature type="domain" description="3'-5' exonuclease" evidence="2">
    <location>
        <begin position="18"/>
        <end position="185"/>
    </location>
</feature>
<dbReference type="InterPro" id="IPR041605">
    <property type="entry name" value="Exo_C"/>
</dbReference>
<dbReference type="KEGG" id="cpre:Csp1_12800"/>
<dbReference type="SMART" id="SM00474">
    <property type="entry name" value="35EXOc"/>
    <property type="match status" value="1"/>
</dbReference>
<protein>
    <submittedName>
        <fullName evidence="3">Ribonuclease D</fullName>
        <ecNumber evidence="3">3.1.13.5</ecNumber>
    </submittedName>
</protein>
<dbReference type="Gene3D" id="1.10.150.80">
    <property type="entry name" value="HRDC domain"/>
    <property type="match status" value="2"/>
</dbReference>
<dbReference type="GO" id="GO:0008408">
    <property type="term" value="F:3'-5' exonuclease activity"/>
    <property type="evidence" value="ECO:0007669"/>
    <property type="project" value="InterPro"/>
</dbReference>
<accession>A0A2Z3YSD1</accession>
<feature type="region of interest" description="Disordered" evidence="1">
    <location>
        <begin position="326"/>
        <end position="347"/>
    </location>
</feature>
<dbReference type="InterPro" id="IPR002121">
    <property type="entry name" value="HRDC_dom"/>
</dbReference>
<dbReference type="InterPro" id="IPR051086">
    <property type="entry name" value="RNase_D-like"/>
</dbReference>
<evidence type="ECO:0000313" key="4">
    <source>
        <dbReference type="Proteomes" id="UP000247696"/>
    </source>
</evidence>
<dbReference type="InterPro" id="IPR036397">
    <property type="entry name" value="RNaseH_sf"/>
</dbReference>
<keyword evidence="3" id="KW-0378">Hydrolase</keyword>
<dbReference type="InterPro" id="IPR010997">
    <property type="entry name" value="HRDC-like_sf"/>
</dbReference>
<dbReference type="EC" id="3.1.13.5" evidence="3"/>
<dbReference type="CDD" id="cd06142">
    <property type="entry name" value="RNaseD_exo"/>
    <property type="match status" value="1"/>
</dbReference>
<dbReference type="SUPFAM" id="SSF53098">
    <property type="entry name" value="Ribonuclease H-like"/>
    <property type="match status" value="1"/>
</dbReference>
<dbReference type="InterPro" id="IPR002562">
    <property type="entry name" value="3'-5'_exonuclease_dom"/>
</dbReference>
<feature type="region of interest" description="Disordered" evidence="1">
    <location>
        <begin position="1"/>
        <end position="39"/>
    </location>
</feature>
<dbReference type="EMBL" id="CP024988">
    <property type="protein sequence ID" value="AWT26080.1"/>
    <property type="molecule type" value="Genomic_DNA"/>
</dbReference>
<dbReference type="Pfam" id="PF00570">
    <property type="entry name" value="HRDC"/>
    <property type="match status" value="1"/>
</dbReference>
<dbReference type="GO" id="GO:0000166">
    <property type="term" value="F:nucleotide binding"/>
    <property type="evidence" value="ECO:0007669"/>
    <property type="project" value="InterPro"/>
</dbReference>
<evidence type="ECO:0000259" key="2">
    <source>
        <dbReference type="SMART" id="SM00474"/>
    </source>
</evidence>
<evidence type="ECO:0000256" key="1">
    <source>
        <dbReference type="SAM" id="MobiDB-lite"/>
    </source>
</evidence>
<dbReference type="STRING" id="1737425.GCA_900049755_00015"/>